<name>A0A6A5T8P8_9PLEO</name>
<dbReference type="AlphaFoldDB" id="A0A6A5T8P8"/>
<keyword evidence="4" id="KW-1185">Reference proteome</keyword>
<protein>
    <recommendedName>
        <fullName evidence="2">DUF6570 domain-containing protein</fullName>
    </recommendedName>
</protein>
<dbReference type="EMBL" id="ML977038">
    <property type="protein sequence ID" value="KAF1949335.1"/>
    <property type="molecule type" value="Genomic_DNA"/>
</dbReference>
<dbReference type="OrthoDB" id="3945536at2759"/>
<evidence type="ECO:0000313" key="4">
    <source>
        <dbReference type="Proteomes" id="UP000800035"/>
    </source>
</evidence>
<evidence type="ECO:0000256" key="1">
    <source>
        <dbReference type="SAM" id="MobiDB-lite"/>
    </source>
</evidence>
<accession>A0A6A5T8P8</accession>
<gene>
    <name evidence="3" type="ORF">CC80DRAFT_510570</name>
</gene>
<dbReference type="InterPro" id="IPR046700">
    <property type="entry name" value="DUF6570"/>
</dbReference>
<organism evidence="3 4">
    <name type="scientific">Byssothecium circinans</name>
    <dbReference type="NCBI Taxonomy" id="147558"/>
    <lineage>
        <taxon>Eukaryota</taxon>
        <taxon>Fungi</taxon>
        <taxon>Dikarya</taxon>
        <taxon>Ascomycota</taxon>
        <taxon>Pezizomycotina</taxon>
        <taxon>Dothideomycetes</taxon>
        <taxon>Pleosporomycetidae</taxon>
        <taxon>Pleosporales</taxon>
        <taxon>Massarineae</taxon>
        <taxon>Massarinaceae</taxon>
        <taxon>Byssothecium</taxon>
    </lineage>
</organism>
<dbReference type="Pfam" id="PF20209">
    <property type="entry name" value="DUF6570"/>
    <property type="match status" value="1"/>
</dbReference>
<evidence type="ECO:0000313" key="3">
    <source>
        <dbReference type="EMBL" id="KAF1949335.1"/>
    </source>
</evidence>
<feature type="compositionally biased region" description="Acidic residues" evidence="1">
    <location>
        <begin position="187"/>
        <end position="196"/>
    </location>
</feature>
<reference evidence="3" key="1">
    <citation type="journal article" date="2020" name="Stud. Mycol.">
        <title>101 Dothideomycetes genomes: a test case for predicting lifestyles and emergence of pathogens.</title>
        <authorList>
            <person name="Haridas S."/>
            <person name="Albert R."/>
            <person name="Binder M."/>
            <person name="Bloem J."/>
            <person name="Labutti K."/>
            <person name="Salamov A."/>
            <person name="Andreopoulos B."/>
            <person name="Baker S."/>
            <person name="Barry K."/>
            <person name="Bills G."/>
            <person name="Bluhm B."/>
            <person name="Cannon C."/>
            <person name="Castanera R."/>
            <person name="Culley D."/>
            <person name="Daum C."/>
            <person name="Ezra D."/>
            <person name="Gonzalez J."/>
            <person name="Henrissat B."/>
            <person name="Kuo A."/>
            <person name="Liang C."/>
            <person name="Lipzen A."/>
            <person name="Lutzoni F."/>
            <person name="Magnuson J."/>
            <person name="Mondo S."/>
            <person name="Nolan M."/>
            <person name="Ohm R."/>
            <person name="Pangilinan J."/>
            <person name="Park H.-J."/>
            <person name="Ramirez L."/>
            <person name="Alfaro M."/>
            <person name="Sun H."/>
            <person name="Tritt A."/>
            <person name="Yoshinaga Y."/>
            <person name="Zwiers L.-H."/>
            <person name="Turgeon B."/>
            <person name="Goodwin S."/>
            <person name="Spatafora J."/>
            <person name="Crous P."/>
            <person name="Grigoriev I."/>
        </authorList>
    </citation>
    <scope>NUCLEOTIDE SEQUENCE</scope>
    <source>
        <strain evidence="3">CBS 675.92</strain>
    </source>
</reference>
<proteinExistence type="predicted"/>
<feature type="compositionally biased region" description="Polar residues" evidence="1">
    <location>
        <begin position="136"/>
        <end position="148"/>
    </location>
</feature>
<dbReference type="Proteomes" id="UP000800035">
    <property type="component" value="Unassembled WGS sequence"/>
</dbReference>
<feature type="domain" description="DUF6570" evidence="2">
    <location>
        <begin position="1"/>
        <end position="107"/>
    </location>
</feature>
<feature type="region of interest" description="Disordered" evidence="1">
    <location>
        <begin position="127"/>
        <end position="198"/>
    </location>
</feature>
<evidence type="ECO:0000259" key="2">
    <source>
        <dbReference type="Pfam" id="PF20209"/>
    </source>
</evidence>
<sequence>MDLGVIPNLPSLTDVEEMLIAQVHCFMQICQHRGQQYKYRGHICHFAINVARVFSRLPVLPSKLNIIILKPPHSDEDDHASVERQFKKSWKAHHSGYSDIVINDEAIQELPINGYVDDQFTVLQHGGIDIGPGDYPNTQEPVSPSYTPDHSPPPSIPAATAHIPDGSPPNTRPNTSADSYYDGSSIFDEDDNDDNGADTTVVPNIVPDVGEFETLHRQIQSRPSYFTMGLVRRTPISKYSNWEKILSLAFPTLYPNGIGDYMQPRMREVAYADYVQHMISYKDGRFAHHSRFRFAAFNTLLRRQTTAKAGFFVRKTLDGASMTAEDIQA</sequence>